<proteinExistence type="predicted"/>
<dbReference type="Proteomes" id="UP000771749">
    <property type="component" value="Unassembled WGS sequence"/>
</dbReference>
<keyword evidence="2" id="KW-0732">Signal</keyword>
<evidence type="ECO:0000256" key="2">
    <source>
        <dbReference type="SAM" id="SignalP"/>
    </source>
</evidence>
<feature type="chain" id="PRO_5036998773" evidence="2">
    <location>
        <begin position="28"/>
        <end position="207"/>
    </location>
</feature>
<gene>
    <name evidence="3" type="ORF">IAC07_02325</name>
</gene>
<protein>
    <submittedName>
        <fullName evidence="3">Uncharacterized protein</fullName>
    </submittedName>
</protein>
<dbReference type="AlphaFoldDB" id="A0A940DP41"/>
<dbReference type="EMBL" id="JADIMJ010000036">
    <property type="protein sequence ID" value="MBO8453545.1"/>
    <property type="molecule type" value="Genomic_DNA"/>
</dbReference>
<keyword evidence="1" id="KW-0472">Membrane</keyword>
<keyword evidence="1" id="KW-0812">Transmembrane</keyword>
<reference evidence="3" key="2">
    <citation type="journal article" date="2021" name="PeerJ">
        <title>Extensive microbial diversity within the chicken gut microbiome revealed by metagenomics and culture.</title>
        <authorList>
            <person name="Gilroy R."/>
            <person name="Ravi A."/>
            <person name="Getino M."/>
            <person name="Pursley I."/>
            <person name="Horton D.L."/>
            <person name="Alikhan N.F."/>
            <person name="Baker D."/>
            <person name="Gharbi K."/>
            <person name="Hall N."/>
            <person name="Watson M."/>
            <person name="Adriaenssens E.M."/>
            <person name="Foster-Nyarko E."/>
            <person name="Jarju S."/>
            <person name="Secka A."/>
            <person name="Antonio M."/>
            <person name="Oren A."/>
            <person name="Chaudhuri R.R."/>
            <person name="La Ragione R."/>
            <person name="Hildebrand F."/>
            <person name="Pallen M.J."/>
        </authorList>
    </citation>
    <scope>NUCLEOTIDE SEQUENCE</scope>
    <source>
        <strain evidence="3">F1-3629</strain>
    </source>
</reference>
<reference evidence="3" key="1">
    <citation type="submission" date="2020-10" db="EMBL/GenBank/DDBJ databases">
        <authorList>
            <person name="Gilroy R."/>
        </authorList>
    </citation>
    <scope>NUCLEOTIDE SEQUENCE</scope>
    <source>
        <strain evidence="3">F1-3629</strain>
    </source>
</reference>
<sequence>MGRTVRAKVFILTSIVLLVFSCMSAHAQYKDMPLTSGGKQIERKGAYFYDGDEQLCPEQLAGFLAHTDFTSVQVEKYQKGFNAGKGLLIGFGSLTGAGLITTGIGVVGVMAEAIAVGVGTAFLAPLFVFAGSESSSDMQFESKFIYVTYAGLAAAGVGILGLAAGTTVYCVYKKRLNRVEDALNSRPVDIQVSVGAQKHRVGLAVNF</sequence>
<evidence type="ECO:0000313" key="3">
    <source>
        <dbReference type="EMBL" id="MBO8453545.1"/>
    </source>
</evidence>
<accession>A0A940DP41</accession>
<feature type="transmembrane region" description="Helical" evidence="1">
    <location>
        <begin position="87"/>
        <end position="107"/>
    </location>
</feature>
<evidence type="ECO:0000313" key="4">
    <source>
        <dbReference type="Proteomes" id="UP000771749"/>
    </source>
</evidence>
<feature type="transmembrane region" description="Helical" evidence="1">
    <location>
        <begin position="114"/>
        <end position="132"/>
    </location>
</feature>
<comment type="caution">
    <text evidence="3">The sequence shown here is derived from an EMBL/GenBank/DDBJ whole genome shotgun (WGS) entry which is preliminary data.</text>
</comment>
<organism evidence="3 4">
    <name type="scientific">Candidatus Cryptobacteroides gallistercoris</name>
    <dbReference type="NCBI Taxonomy" id="2840765"/>
    <lineage>
        <taxon>Bacteria</taxon>
        <taxon>Pseudomonadati</taxon>
        <taxon>Bacteroidota</taxon>
        <taxon>Bacteroidia</taxon>
        <taxon>Bacteroidales</taxon>
        <taxon>Candidatus Cryptobacteroides</taxon>
    </lineage>
</organism>
<keyword evidence="1" id="KW-1133">Transmembrane helix</keyword>
<evidence type="ECO:0000256" key="1">
    <source>
        <dbReference type="SAM" id="Phobius"/>
    </source>
</evidence>
<feature type="transmembrane region" description="Helical" evidence="1">
    <location>
        <begin position="144"/>
        <end position="172"/>
    </location>
</feature>
<feature type="signal peptide" evidence="2">
    <location>
        <begin position="1"/>
        <end position="27"/>
    </location>
</feature>
<dbReference type="PROSITE" id="PS51257">
    <property type="entry name" value="PROKAR_LIPOPROTEIN"/>
    <property type="match status" value="1"/>
</dbReference>
<name>A0A940DP41_9BACT</name>